<keyword evidence="3" id="KW-0274">FAD</keyword>
<dbReference type="SUPFAM" id="SSF63380">
    <property type="entry name" value="Riboflavin synthase domain-like"/>
    <property type="match status" value="1"/>
</dbReference>
<dbReference type="PANTHER" id="PTHR43314">
    <property type="match status" value="1"/>
</dbReference>
<dbReference type="PRINTS" id="PR00371">
    <property type="entry name" value="FPNCR"/>
</dbReference>
<dbReference type="Gene3D" id="3.40.50.80">
    <property type="entry name" value="Nucleotide-binding domain of ferredoxin-NADP reductase (FNR) module"/>
    <property type="match status" value="1"/>
</dbReference>
<dbReference type="InterPro" id="IPR001709">
    <property type="entry name" value="Flavoprot_Pyr_Nucl_cyt_Rdtase"/>
</dbReference>
<evidence type="ECO:0000256" key="4">
    <source>
        <dbReference type="ARBA" id="ARBA00022857"/>
    </source>
</evidence>
<accession>A0A5B1CF60</accession>
<dbReference type="InterPro" id="IPR015701">
    <property type="entry name" value="FNR"/>
</dbReference>
<comment type="caution">
    <text evidence="7">The sequence shown here is derived from an EMBL/GenBank/DDBJ whole genome shotgun (WGS) entry which is preliminary data.</text>
</comment>
<comment type="cofactor">
    <cofactor evidence="1">
        <name>FAD</name>
        <dbReference type="ChEBI" id="CHEBI:57692"/>
    </cofactor>
</comment>
<evidence type="ECO:0000313" key="8">
    <source>
        <dbReference type="Proteomes" id="UP000322699"/>
    </source>
</evidence>
<dbReference type="OrthoDB" id="9789468at2"/>
<dbReference type="InterPro" id="IPR001433">
    <property type="entry name" value="OxRdtase_FAD/NAD-bd"/>
</dbReference>
<dbReference type="InterPro" id="IPR039261">
    <property type="entry name" value="FNR_nucleotide-bd"/>
</dbReference>
<dbReference type="EC" id="1.18.1.2" evidence="7"/>
<evidence type="ECO:0000256" key="1">
    <source>
        <dbReference type="ARBA" id="ARBA00001974"/>
    </source>
</evidence>
<keyword evidence="2" id="KW-0285">Flavoprotein</keyword>
<dbReference type="EMBL" id="VRLW01000001">
    <property type="protein sequence ID" value="KAA1259186.1"/>
    <property type="molecule type" value="Genomic_DNA"/>
</dbReference>
<dbReference type="PROSITE" id="PS51384">
    <property type="entry name" value="FAD_FR"/>
    <property type="match status" value="1"/>
</dbReference>
<evidence type="ECO:0000256" key="5">
    <source>
        <dbReference type="ARBA" id="ARBA00023002"/>
    </source>
</evidence>
<keyword evidence="8" id="KW-1185">Reference proteome</keyword>
<keyword evidence="4" id="KW-0521">NADP</keyword>
<feature type="domain" description="FAD-binding FR-type" evidence="6">
    <location>
        <begin position="39"/>
        <end position="163"/>
    </location>
</feature>
<dbReference type="Pfam" id="PF00175">
    <property type="entry name" value="NAD_binding_1"/>
    <property type="match status" value="1"/>
</dbReference>
<evidence type="ECO:0000256" key="2">
    <source>
        <dbReference type="ARBA" id="ARBA00022630"/>
    </source>
</evidence>
<evidence type="ECO:0000313" key="7">
    <source>
        <dbReference type="EMBL" id="KAA1259186.1"/>
    </source>
</evidence>
<sequence length="314" mass="34899">MAADAIRSATTYTNKNEDDLPKLGLNRSEMMQLQDYDVATTYQATVLSSERISPPDSEHEVREITIEVQDPDFQAKVGQNLGVLAPGSEAFGHDHHFRLYGVADVPQTNSEGLQRFGICVRRCTYLDPYSGEEFPGIASNYLCDLGTNDTLTITGPYGQPFKFPANYNATLILISAGTGIAPFRAFVKSIYADQPGFAGRIMLFHGGQAGLDMLYRNDEKDDFAMYYDRETFDAINALSKRPGWNDDIDWETAIKSRAVELTKLLAEPTTYVYVAGVKEVLKELDAALAAVAGSLWSQWKAELESDGRWIELVY</sequence>
<name>A0A5B1CF60_9BACT</name>
<dbReference type="InterPro" id="IPR017938">
    <property type="entry name" value="Riboflavin_synthase-like_b-brl"/>
</dbReference>
<keyword evidence="5 7" id="KW-0560">Oxidoreductase</keyword>
<gene>
    <name evidence="7" type="primary">petH</name>
    <name evidence="7" type="ORF">LF1_17150</name>
</gene>
<dbReference type="AlphaFoldDB" id="A0A5B1CF60"/>
<organism evidence="7 8">
    <name type="scientific">Rubripirellula obstinata</name>
    <dbReference type="NCBI Taxonomy" id="406547"/>
    <lineage>
        <taxon>Bacteria</taxon>
        <taxon>Pseudomonadati</taxon>
        <taxon>Planctomycetota</taxon>
        <taxon>Planctomycetia</taxon>
        <taxon>Pirellulales</taxon>
        <taxon>Pirellulaceae</taxon>
        <taxon>Rubripirellula</taxon>
    </lineage>
</organism>
<dbReference type="Gene3D" id="2.40.30.10">
    <property type="entry name" value="Translation factors"/>
    <property type="match status" value="1"/>
</dbReference>
<protein>
    <submittedName>
        <fullName evidence="7">Ferredoxin--NADP reductase</fullName>
        <ecNumber evidence="7">1.18.1.2</ecNumber>
    </submittedName>
</protein>
<evidence type="ECO:0000256" key="3">
    <source>
        <dbReference type="ARBA" id="ARBA00022827"/>
    </source>
</evidence>
<evidence type="ECO:0000259" key="6">
    <source>
        <dbReference type="PROSITE" id="PS51384"/>
    </source>
</evidence>
<dbReference type="Proteomes" id="UP000322699">
    <property type="component" value="Unassembled WGS sequence"/>
</dbReference>
<dbReference type="GO" id="GO:0004324">
    <property type="term" value="F:ferredoxin-NADP+ reductase activity"/>
    <property type="evidence" value="ECO:0007669"/>
    <property type="project" value="UniProtKB-EC"/>
</dbReference>
<dbReference type="SUPFAM" id="SSF52343">
    <property type="entry name" value="Ferredoxin reductase-like, C-terminal NADP-linked domain"/>
    <property type="match status" value="1"/>
</dbReference>
<dbReference type="InterPro" id="IPR017927">
    <property type="entry name" value="FAD-bd_FR_type"/>
</dbReference>
<reference evidence="7 8" key="1">
    <citation type="submission" date="2019-08" db="EMBL/GenBank/DDBJ databases">
        <title>Deep-cultivation of Planctomycetes and their phenomic and genomic characterization uncovers novel biology.</title>
        <authorList>
            <person name="Wiegand S."/>
            <person name="Jogler M."/>
            <person name="Boedeker C."/>
            <person name="Pinto D."/>
            <person name="Vollmers J."/>
            <person name="Rivas-Marin E."/>
            <person name="Kohn T."/>
            <person name="Peeters S.H."/>
            <person name="Heuer A."/>
            <person name="Rast P."/>
            <person name="Oberbeckmann S."/>
            <person name="Bunk B."/>
            <person name="Jeske O."/>
            <person name="Meyerdierks A."/>
            <person name="Storesund J.E."/>
            <person name="Kallscheuer N."/>
            <person name="Luecker S."/>
            <person name="Lage O.M."/>
            <person name="Pohl T."/>
            <person name="Merkel B.J."/>
            <person name="Hornburger P."/>
            <person name="Mueller R.-W."/>
            <person name="Bruemmer F."/>
            <person name="Labrenz M."/>
            <person name="Spormann A.M."/>
            <person name="Op Den Camp H."/>
            <person name="Overmann J."/>
            <person name="Amann R."/>
            <person name="Jetten M.S.M."/>
            <person name="Mascher T."/>
            <person name="Medema M.H."/>
            <person name="Devos D.P."/>
            <person name="Kaster A.-K."/>
            <person name="Ovreas L."/>
            <person name="Rohde M."/>
            <person name="Galperin M.Y."/>
            <person name="Jogler C."/>
        </authorList>
    </citation>
    <scope>NUCLEOTIDE SEQUENCE [LARGE SCALE GENOMIC DNA]</scope>
    <source>
        <strain evidence="7 8">LF1</strain>
    </source>
</reference>
<proteinExistence type="predicted"/>